<evidence type="ECO:0000313" key="3">
    <source>
        <dbReference type="Proteomes" id="UP000237846"/>
    </source>
</evidence>
<name>A0A2T0PVI5_9ACTN</name>
<feature type="compositionally biased region" description="Low complexity" evidence="1">
    <location>
        <begin position="202"/>
        <end position="221"/>
    </location>
</feature>
<gene>
    <name evidence="2" type="ORF">CLV72_109153</name>
</gene>
<feature type="compositionally biased region" description="Basic residues" evidence="1">
    <location>
        <begin position="1"/>
        <end position="10"/>
    </location>
</feature>
<sequence>MPRFRAHFRTTARAAHWRGGDGAPVGPNGAPTYRTRRARHRPAPAHHIADGPRKHDGRRDHPSRSGGHPERTVDPGPRPVPRRAVPMAASTDAARTTTSAKSEGPHHISLHTPSRTPERAHAARLRVLGEHDGDDASPSVPARECAPPRDGIALYRAEAGVRGRVLDSPPDPPRRVPVRAFPPSLEAAGVTAPEAEARPAGRWKGTPPRPGPGRAVPPYAASWRGPVRPSRPLSGQPAAGNHHHGSAEALPAVHGGGRMGAGCIRGARAVPRRAEHGIRCSPTARRRPRPSQPRTNAAKEACSMPWCSSGAPRTAEVGCPQRQDAGAAAGSRPAPPRCRGRHRPVGRPARRPSRPRTARSPPDTTNGPPSVAEPSKARPACARSRLREPATQDALFGRLCHAADTGLDRLKALLTRGRENRRPSCRPSVSRTSGTRRCSTTGARVAALTARHQSQDWWTQVRPRPSPCR</sequence>
<feature type="compositionally biased region" description="Basic residues" evidence="1">
    <location>
        <begin position="338"/>
        <end position="357"/>
    </location>
</feature>
<dbReference type="EMBL" id="PVZC01000009">
    <property type="protein sequence ID" value="PRX95544.1"/>
    <property type="molecule type" value="Genomic_DNA"/>
</dbReference>
<dbReference type="AlphaFoldDB" id="A0A2T0PVI5"/>
<comment type="caution">
    <text evidence="2">The sequence shown here is derived from an EMBL/GenBank/DDBJ whole genome shotgun (WGS) entry which is preliminary data.</text>
</comment>
<organism evidence="2 3">
    <name type="scientific">Allonocardiopsis opalescens</name>
    <dbReference type="NCBI Taxonomy" id="1144618"/>
    <lineage>
        <taxon>Bacteria</taxon>
        <taxon>Bacillati</taxon>
        <taxon>Actinomycetota</taxon>
        <taxon>Actinomycetes</taxon>
        <taxon>Streptosporangiales</taxon>
        <taxon>Allonocardiopsis</taxon>
    </lineage>
</organism>
<feature type="compositionally biased region" description="Low complexity" evidence="1">
    <location>
        <begin position="428"/>
        <end position="440"/>
    </location>
</feature>
<reference evidence="2 3" key="1">
    <citation type="submission" date="2018-03" db="EMBL/GenBank/DDBJ databases">
        <title>Genomic Encyclopedia of Archaeal and Bacterial Type Strains, Phase II (KMG-II): from individual species to whole genera.</title>
        <authorList>
            <person name="Goeker M."/>
        </authorList>
    </citation>
    <scope>NUCLEOTIDE SEQUENCE [LARGE SCALE GENOMIC DNA]</scope>
    <source>
        <strain evidence="2 3">DSM 45601</strain>
    </source>
</reference>
<feature type="compositionally biased region" description="Basic and acidic residues" evidence="1">
    <location>
        <begin position="47"/>
        <end position="73"/>
    </location>
</feature>
<evidence type="ECO:0000313" key="2">
    <source>
        <dbReference type="EMBL" id="PRX95544.1"/>
    </source>
</evidence>
<keyword evidence="3" id="KW-1185">Reference proteome</keyword>
<feature type="region of interest" description="Disordered" evidence="1">
    <location>
        <begin position="323"/>
        <end position="386"/>
    </location>
</feature>
<feature type="compositionally biased region" description="Basic residues" evidence="1">
    <location>
        <begin position="34"/>
        <end position="44"/>
    </location>
</feature>
<protein>
    <submittedName>
        <fullName evidence="2">Uncharacterized protein</fullName>
    </submittedName>
</protein>
<feature type="region of interest" description="Disordered" evidence="1">
    <location>
        <begin position="130"/>
        <end position="149"/>
    </location>
</feature>
<feature type="region of interest" description="Disordered" evidence="1">
    <location>
        <begin position="163"/>
        <end position="253"/>
    </location>
</feature>
<evidence type="ECO:0000256" key="1">
    <source>
        <dbReference type="SAM" id="MobiDB-lite"/>
    </source>
</evidence>
<feature type="region of interest" description="Disordered" evidence="1">
    <location>
        <begin position="271"/>
        <end position="305"/>
    </location>
</feature>
<accession>A0A2T0PVI5</accession>
<feature type="region of interest" description="Disordered" evidence="1">
    <location>
        <begin position="418"/>
        <end position="440"/>
    </location>
</feature>
<feature type="region of interest" description="Disordered" evidence="1">
    <location>
        <begin position="1"/>
        <end position="119"/>
    </location>
</feature>
<dbReference type="Proteomes" id="UP000237846">
    <property type="component" value="Unassembled WGS sequence"/>
</dbReference>
<feature type="compositionally biased region" description="Low complexity" evidence="1">
    <location>
        <begin position="82"/>
        <end position="102"/>
    </location>
</feature>
<proteinExistence type="predicted"/>